<dbReference type="GO" id="GO:0030488">
    <property type="term" value="P:tRNA methylation"/>
    <property type="evidence" value="ECO:0007669"/>
    <property type="project" value="UniProtKB-UniRule"/>
</dbReference>
<comment type="catalytic activity">
    <reaction evidence="4">
        <text>5-hydroxyuridine(34) in tRNA + S-adenosyl-L-methionine = 5-methoxyuridine(34) in tRNA + S-adenosyl-L-homocysteine + H(+)</text>
        <dbReference type="Rhea" id="RHEA:60524"/>
        <dbReference type="Rhea" id="RHEA-COMP:13381"/>
        <dbReference type="Rhea" id="RHEA-COMP:15591"/>
        <dbReference type="ChEBI" id="CHEBI:15378"/>
        <dbReference type="ChEBI" id="CHEBI:57856"/>
        <dbReference type="ChEBI" id="CHEBI:59789"/>
        <dbReference type="ChEBI" id="CHEBI:136877"/>
        <dbReference type="ChEBI" id="CHEBI:143860"/>
    </reaction>
</comment>
<evidence type="ECO:0000256" key="1">
    <source>
        <dbReference type="ARBA" id="ARBA00022603"/>
    </source>
</evidence>
<dbReference type="InterPro" id="IPR043675">
    <property type="entry name" value="TrmR_methyltr"/>
</dbReference>
<accession>A0A2C6MDL9</accession>
<feature type="binding site" evidence="4">
    <location>
        <position position="39"/>
    </location>
    <ligand>
        <name>S-adenosyl-L-methionine</name>
        <dbReference type="ChEBI" id="CHEBI:59789"/>
    </ligand>
</feature>
<comment type="caution">
    <text evidence="4">Lacks conserved residue(s) required for the propagation of feature annotation.</text>
</comment>
<feature type="binding site" evidence="4">
    <location>
        <position position="134"/>
    </location>
    <ligand>
        <name>S-adenosyl-L-methionine</name>
        <dbReference type="ChEBI" id="CHEBI:59789"/>
    </ligand>
</feature>
<keyword evidence="3 4" id="KW-0949">S-adenosyl-L-methionine</keyword>
<dbReference type="PROSITE" id="PS51682">
    <property type="entry name" value="SAM_OMT_I"/>
    <property type="match status" value="1"/>
</dbReference>
<dbReference type="PANTHER" id="PTHR10509">
    <property type="entry name" value="O-METHYLTRANSFERASE-RELATED"/>
    <property type="match status" value="1"/>
</dbReference>
<name>A0A2C6MDL9_9FIRM</name>
<dbReference type="SUPFAM" id="SSF53335">
    <property type="entry name" value="S-adenosyl-L-methionine-dependent methyltransferases"/>
    <property type="match status" value="1"/>
</dbReference>
<evidence type="ECO:0000256" key="2">
    <source>
        <dbReference type="ARBA" id="ARBA00022679"/>
    </source>
</evidence>
<dbReference type="GO" id="GO:0016300">
    <property type="term" value="F:tRNA (uridine) methyltransferase activity"/>
    <property type="evidence" value="ECO:0007669"/>
    <property type="project" value="UniProtKB-UniRule"/>
</dbReference>
<comment type="function">
    <text evidence="4">Catalyzes the methylation of 5-hydroxyuridine (ho5U) to form 5-methoxyuridine (mo5U) at position 34 in tRNAs.</text>
</comment>
<organism evidence="5 6">
    <name type="scientific">Desulforamulus profundi</name>
    <dbReference type="NCBI Taxonomy" id="1383067"/>
    <lineage>
        <taxon>Bacteria</taxon>
        <taxon>Bacillati</taxon>
        <taxon>Bacillota</taxon>
        <taxon>Clostridia</taxon>
        <taxon>Eubacteriales</taxon>
        <taxon>Peptococcaceae</taxon>
        <taxon>Desulforamulus</taxon>
    </lineage>
</organism>
<dbReference type="GO" id="GO:0008171">
    <property type="term" value="F:O-methyltransferase activity"/>
    <property type="evidence" value="ECO:0007669"/>
    <property type="project" value="InterPro"/>
</dbReference>
<feature type="binding site" evidence="4">
    <location>
        <position position="69"/>
    </location>
    <ligand>
        <name>S-adenosyl-L-methionine</name>
        <dbReference type="ChEBI" id="CHEBI:59789"/>
    </ligand>
</feature>
<comment type="subunit">
    <text evidence="4">Homodimer.</text>
</comment>
<sequence length="226" mass="25623">MTNIVQEEVQQYIRELLPPRDELFYEMEQEAREKMIPIVEPEVGHLLYWLAATKKSRRVLEIGTAIGYSTLWIAKAVLPLEGEITTLEINAPRAEAACRYFKKAGVEEKIKLVFGDARELLYEQTGPFDFIFLDAAKGKYVEFLDKCVDLLQPGGILVAEDVFMRGMVISGEIDKRRNKTAVARLRSYLEQVMEHKSIETIILPVGDGITISTKKDDLSSMSPPLL</sequence>
<keyword evidence="1 4" id="KW-0489">Methyltransferase</keyword>
<keyword evidence="4" id="KW-0819">tRNA processing</keyword>
<dbReference type="InterPro" id="IPR050362">
    <property type="entry name" value="Cation-dep_OMT"/>
</dbReference>
<dbReference type="PANTHER" id="PTHR10509:SF14">
    <property type="entry name" value="CAFFEOYL-COA O-METHYLTRANSFERASE 3-RELATED"/>
    <property type="match status" value="1"/>
</dbReference>
<protein>
    <recommendedName>
        <fullName evidence="4">tRNA 5-hydroxyuridine methyltransferase</fullName>
        <ecNumber evidence="4">2.1.1.-</ecNumber>
    </recommendedName>
    <alternativeName>
        <fullName evidence="4">ho5U methyltransferase</fullName>
    </alternativeName>
</protein>
<evidence type="ECO:0000256" key="3">
    <source>
        <dbReference type="ARBA" id="ARBA00022691"/>
    </source>
</evidence>
<dbReference type="Proteomes" id="UP000222564">
    <property type="component" value="Unassembled WGS sequence"/>
</dbReference>
<reference evidence="5 6" key="1">
    <citation type="submission" date="2013-09" db="EMBL/GenBank/DDBJ databases">
        <title>Biodegradation of hydrocarbons in the deep terrestrial subsurface : characterization of a microbial consortium composed of two Desulfotomaculum species originating from a deep geological formation.</title>
        <authorList>
            <person name="Aullo T."/>
            <person name="Berlendis S."/>
            <person name="Lascourreges J.-F."/>
            <person name="Dessort D."/>
            <person name="Saint-Laurent S."/>
            <person name="Schraauwers B."/>
            <person name="Mas J."/>
            <person name="Magot M."/>
            <person name="Ranchou-Peyruse A."/>
        </authorList>
    </citation>
    <scope>NUCLEOTIDE SEQUENCE [LARGE SCALE GENOMIC DNA]</scope>
    <source>
        <strain evidence="5 6">Bs107</strain>
    </source>
</reference>
<comment type="similarity">
    <text evidence="4">Belongs to the class I-like SAM-binding methyltransferase superfamily. Cation-dependent O-methyltransferase family.</text>
</comment>
<dbReference type="Gene3D" id="3.40.50.150">
    <property type="entry name" value="Vaccinia Virus protein VP39"/>
    <property type="match status" value="1"/>
</dbReference>
<evidence type="ECO:0000313" key="6">
    <source>
        <dbReference type="Proteomes" id="UP000222564"/>
    </source>
</evidence>
<dbReference type="HAMAP" id="MF_02217">
    <property type="entry name" value="TrmR_methyltr"/>
    <property type="match status" value="1"/>
</dbReference>
<evidence type="ECO:0000256" key="4">
    <source>
        <dbReference type="HAMAP-Rule" id="MF_02217"/>
    </source>
</evidence>
<keyword evidence="2 4" id="KW-0808">Transferase</keyword>
<dbReference type="Pfam" id="PF01596">
    <property type="entry name" value="Methyltransf_3"/>
    <property type="match status" value="1"/>
</dbReference>
<dbReference type="CDD" id="cd02440">
    <property type="entry name" value="AdoMet_MTases"/>
    <property type="match status" value="1"/>
</dbReference>
<dbReference type="InterPro" id="IPR029063">
    <property type="entry name" value="SAM-dependent_MTases_sf"/>
</dbReference>
<comment type="caution">
    <text evidence="5">The sequence shown here is derived from an EMBL/GenBank/DDBJ whole genome shotgun (WGS) entry which is preliminary data.</text>
</comment>
<feature type="binding site" evidence="4">
    <location>
        <begin position="116"/>
        <end position="117"/>
    </location>
    <ligand>
        <name>S-adenosyl-L-methionine</name>
        <dbReference type="ChEBI" id="CHEBI:59789"/>
    </ligand>
</feature>
<dbReference type="EC" id="2.1.1.-" evidence="4"/>
<gene>
    <name evidence="4" type="primary">trmR</name>
    <name evidence="5" type="ORF">P378_10225</name>
</gene>
<dbReference type="AlphaFoldDB" id="A0A2C6MDL9"/>
<keyword evidence="6" id="KW-1185">Reference proteome</keyword>
<dbReference type="OrthoDB" id="9799672at2"/>
<proteinExistence type="inferred from homology"/>
<dbReference type="RefSeq" id="WP_099083028.1">
    <property type="nucleotide sequence ID" value="NZ_AWQQ01000054.1"/>
</dbReference>
<dbReference type="EMBL" id="AWQQ01000054">
    <property type="protein sequence ID" value="PHJ38198.1"/>
    <property type="molecule type" value="Genomic_DNA"/>
</dbReference>
<dbReference type="InterPro" id="IPR002935">
    <property type="entry name" value="SAM_O-MeTrfase"/>
</dbReference>
<dbReference type="GO" id="GO:0008757">
    <property type="term" value="F:S-adenosylmethionine-dependent methyltransferase activity"/>
    <property type="evidence" value="ECO:0007669"/>
    <property type="project" value="TreeGrafter"/>
</dbReference>
<evidence type="ECO:0000313" key="5">
    <source>
        <dbReference type="EMBL" id="PHJ38198.1"/>
    </source>
</evidence>
<feature type="binding site" evidence="4">
    <location>
        <position position="88"/>
    </location>
    <ligand>
        <name>S-adenosyl-L-methionine</name>
        <dbReference type="ChEBI" id="CHEBI:59789"/>
    </ligand>
</feature>